<comment type="PTM">
    <text evidence="11">Upon Fe-S cluster removal intramolecular disulfide bonds are formed.</text>
</comment>
<comment type="PTM">
    <text evidence="11">The Fe-S cluster can be nitrosylated by nitric oxide (NO).</text>
</comment>
<keyword evidence="5 11" id="KW-0408">Iron</keyword>
<comment type="caution">
    <text evidence="13">The sequence shown here is derived from an EMBL/GenBank/DDBJ whole genome shotgun (WGS) entry which is preliminary data.</text>
</comment>
<dbReference type="GO" id="GO:0047134">
    <property type="term" value="F:protein-disulfide reductase [NAD(P)H] activity"/>
    <property type="evidence" value="ECO:0007669"/>
    <property type="project" value="TreeGrafter"/>
</dbReference>
<accession>A0AAW5RW74</accession>
<evidence type="ECO:0000256" key="3">
    <source>
        <dbReference type="ARBA" id="ARBA00022485"/>
    </source>
</evidence>
<dbReference type="Proteomes" id="UP001207588">
    <property type="component" value="Unassembled WGS sequence"/>
</dbReference>
<evidence type="ECO:0000256" key="8">
    <source>
        <dbReference type="ARBA" id="ARBA00023125"/>
    </source>
</evidence>
<dbReference type="GO" id="GO:0003677">
    <property type="term" value="F:DNA binding"/>
    <property type="evidence" value="ECO:0007669"/>
    <property type="project" value="UniProtKB-UniRule"/>
</dbReference>
<keyword evidence="7 11" id="KW-0805">Transcription regulation</keyword>
<dbReference type="HAMAP" id="MF_01479">
    <property type="entry name" value="WhiB"/>
    <property type="match status" value="1"/>
</dbReference>
<keyword evidence="10 11" id="KW-0804">Transcription</keyword>
<dbReference type="InterPro" id="IPR034768">
    <property type="entry name" value="4FE4S_WBL"/>
</dbReference>
<comment type="similarity">
    <text evidence="2 11">Belongs to the WhiB family.</text>
</comment>
<dbReference type="GO" id="GO:0035731">
    <property type="term" value="F:dinitrosyl-iron complex binding"/>
    <property type="evidence" value="ECO:0007669"/>
    <property type="project" value="UniProtKB-UniRule"/>
</dbReference>
<evidence type="ECO:0000256" key="11">
    <source>
        <dbReference type="HAMAP-Rule" id="MF_01479"/>
    </source>
</evidence>
<dbReference type="PANTHER" id="PTHR38839:SF4">
    <property type="entry name" value="TRANSCRIPTIONAL REGULATOR WHIB"/>
    <property type="match status" value="1"/>
</dbReference>
<keyword evidence="3 11" id="KW-0004">4Fe-4S</keyword>
<keyword evidence="6 11" id="KW-0411">Iron-sulfur</keyword>
<feature type="binding site" evidence="11">
    <location>
        <position position="57"/>
    </location>
    <ligand>
        <name>[4Fe-4S] cluster</name>
        <dbReference type="ChEBI" id="CHEBI:49883"/>
    </ligand>
</feature>
<dbReference type="PANTHER" id="PTHR38839">
    <property type="entry name" value="TRANSCRIPTIONAL REGULATOR WHID-RELATED"/>
    <property type="match status" value="1"/>
</dbReference>
<evidence type="ECO:0000256" key="6">
    <source>
        <dbReference type="ARBA" id="ARBA00023014"/>
    </source>
</evidence>
<comment type="cofactor">
    <cofactor evidence="11">
        <name>[4Fe-4S] cluster</name>
        <dbReference type="ChEBI" id="CHEBI:49883"/>
    </cofactor>
    <text evidence="11">Binds 1 [4Fe-4S] cluster per subunit. Following nitrosylation of the [4Fe-4S] cluster binds 1 [4Fe-8(NO)] cluster per subunit.</text>
</comment>
<keyword evidence="4 11" id="KW-0479">Metal-binding</keyword>
<reference evidence="13" key="1">
    <citation type="submission" date="2020-07" db="EMBL/GenBank/DDBJ databases">
        <authorList>
            <person name="Pettersson B.M.F."/>
            <person name="Behra P.R.K."/>
            <person name="Ramesh M."/>
            <person name="Das S."/>
            <person name="Dasgupta S."/>
            <person name="Kirsebom L.A."/>
        </authorList>
    </citation>
    <scope>NUCLEOTIDE SEQUENCE</scope>
    <source>
        <strain evidence="13">DSM 45439</strain>
    </source>
</reference>
<feature type="binding site" evidence="11">
    <location>
        <position position="83"/>
    </location>
    <ligand>
        <name>[4Fe-4S] cluster</name>
        <dbReference type="ChEBI" id="CHEBI:49883"/>
    </ligand>
</feature>
<dbReference type="GO" id="GO:0046872">
    <property type="term" value="F:metal ion binding"/>
    <property type="evidence" value="ECO:0007669"/>
    <property type="project" value="UniProtKB-KW"/>
</dbReference>
<feature type="binding site" evidence="11">
    <location>
        <position position="80"/>
    </location>
    <ligand>
        <name>[4Fe-4S] cluster</name>
        <dbReference type="ChEBI" id="CHEBI:49883"/>
    </ligand>
</feature>
<dbReference type="GO" id="GO:0045454">
    <property type="term" value="P:cell redox homeostasis"/>
    <property type="evidence" value="ECO:0007669"/>
    <property type="project" value="TreeGrafter"/>
</dbReference>
<dbReference type="EMBL" id="JACKTG010000003">
    <property type="protein sequence ID" value="MCV6987739.1"/>
    <property type="molecule type" value="Genomic_DNA"/>
</dbReference>
<dbReference type="Pfam" id="PF02467">
    <property type="entry name" value="Whib"/>
    <property type="match status" value="1"/>
</dbReference>
<gene>
    <name evidence="11" type="primary">whiB</name>
    <name evidence="13" type="ORF">H7I91_00200</name>
</gene>
<dbReference type="GO" id="GO:0005737">
    <property type="term" value="C:cytoplasm"/>
    <property type="evidence" value="ECO:0007669"/>
    <property type="project" value="UniProtKB-SubCell"/>
</dbReference>
<protein>
    <recommendedName>
        <fullName evidence="11">Transcriptional regulator WhiB</fullName>
    </recommendedName>
</protein>
<dbReference type="AlphaFoldDB" id="A0AAW5RW74"/>
<keyword evidence="9 11" id="KW-1015">Disulfide bond</keyword>
<dbReference type="PROSITE" id="PS51674">
    <property type="entry name" value="4FE4S_WBL"/>
    <property type="match status" value="1"/>
</dbReference>
<evidence type="ECO:0000313" key="14">
    <source>
        <dbReference type="Proteomes" id="UP001207588"/>
    </source>
</evidence>
<evidence type="ECO:0000256" key="9">
    <source>
        <dbReference type="ARBA" id="ARBA00023157"/>
    </source>
</evidence>
<keyword evidence="11" id="KW-0963">Cytoplasm</keyword>
<sequence>MSFETRSTVSGGVAIDVRVSPQTILELIETYGLIASPRALAALREASELLWQEQALCKEADPEQFFPEKGGATTNAKKLCKACPVRGECLEYALSHDERFGIWGGLSERERRRLKPRRRSPRRTAVVAHSEEVAASDYGALATRRVG</sequence>
<evidence type="ECO:0000256" key="4">
    <source>
        <dbReference type="ARBA" id="ARBA00022723"/>
    </source>
</evidence>
<evidence type="ECO:0000256" key="5">
    <source>
        <dbReference type="ARBA" id="ARBA00023004"/>
    </source>
</evidence>
<name>A0AAW5RW74_MYCBC</name>
<evidence type="ECO:0000313" key="13">
    <source>
        <dbReference type="EMBL" id="MCV6987739.1"/>
    </source>
</evidence>
<evidence type="ECO:0000256" key="10">
    <source>
        <dbReference type="ARBA" id="ARBA00023163"/>
    </source>
</evidence>
<evidence type="ECO:0000256" key="7">
    <source>
        <dbReference type="ARBA" id="ARBA00023015"/>
    </source>
</evidence>
<evidence type="ECO:0000256" key="1">
    <source>
        <dbReference type="ARBA" id="ARBA00004496"/>
    </source>
</evidence>
<evidence type="ECO:0000259" key="12">
    <source>
        <dbReference type="PROSITE" id="PS51674"/>
    </source>
</evidence>
<dbReference type="InterPro" id="IPR003482">
    <property type="entry name" value="Whib"/>
</dbReference>
<evidence type="ECO:0000256" key="2">
    <source>
        <dbReference type="ARBA" id="ARBA00006597"/>
    </source>
</evidence>
<feature type="domain" description="4Fe-4S Wbl-type" evidence="12">
    <location>
        <begin position="56"/>
        <end position="113"/>
    </location>
</feature>
<proteinExistence type="inferred from homology"/>
<dbReference type="GO" id="GO:0045892">
    <property type="term" value="P:negative regulation of DNA-templated transcription"/>
    <property type="evidence" value="ECO:0007669"/>
    <property type="project" value="TreeGrafter"/>
</dbReference>
<keyword evidence="8 11" id="KW-0238">DNA-binding</keyword>
<dbReference type="GO" id="GO:0051539">
    <property type="term" value="F:4 iron, 4 sulfur cluster binding"/>
    <property type="evidence" value="ECO:0007669"/>
    <property type="project" value="UniProtKB-UniRule"/>
</dbReference>
<feature type="binding site" evidence="11">
    <location>
        <position position="89"/>
    </location>
    <ligand>
        <name>[4Fe-4S] cluster</name>
        <dbReference type="ChEBI" id="CHEBI:49883"/>
    </ligand>
</feature>
<comment type="function">
    <text evidence="11">Acts as a transcriptional regulator. Probably redox-responsive. The apo- but not holo-form probably binds DNA.</text>
</comment>
<reference evidence="13" key="2">
    <citation type="journal article" date="2022" name="BMC Genomics">
        <title>Comparative genome analysis of mycobacteria focusing on tRNA and non-coding RNA.</title>
        <authorList>
            <person name="Behra P.R.K."/>
            <person name="Pettersson B.M.F."/>
            <person name="Ramesh M."/>
            <person name="Das S."/>
            <person name="Dasgupta S."/>
            <person name="Kirsebom L.A."/>
        </authorList>
    </citation>
    <scope>NUCLEOTIDE SEQUENCE</scope>
    <source>
        <strain evidence="13">DSM 45439</strain>
    </source>
</reference>
<comment type="subcellular location">
    <subcellularLocation>
        <location evidence="1 11">Cytoplasm</location>
    </subcellularLocation>
</comment>
<organism evidence="13 14">
    <name type="scientific">Mycobacterium bouchedurhonense</name>
    <dbReference type="NCBI Taxonomy" id="701041"/>
    <lineage>
        <taxon>Bacteria</taxon>
        <taxon>Bacillati</taxon>
        <taxon>Actinomycetota</taxon>
        <taxon>Actinomycetes</taxon>
        <taxon>Mycobacteriales</taxon>
        <taxon>Mycobacteriaceae</taxon>
        <taxon>Mycobacterium</taxon>
        <taxon>Mycobacterium avium complex (MAC)</taxon>
    </lineage>
</organism>